<accession>A0A934RTA9</accession>
<gene>
    <name evidence="2" type="ORF">JIN78_15930</name>
</gene>
<sequence length="196" mass="21770">MISGKFLFVILACTWGGLAKLAAQATPEALQQYRAWHEVCLQGNVDQIDQQIANFQQQLAAHPGDSLAKAFLGSAYALRAKFGKWPPSKLANLKRGRELMNEAIVEAPHDGRVRMVRAIAYYRIPKRFGVRETSLADFNLLVPAAQKKKPFTRSERQAILYYAALAYRDENIAGAGELMAQCRALDPDSSYGKLAQ</sequence>
<dbReference type="RefSeq" id="WP_200392994.1">
    <property type="nucleotide sequence ID" value="NZ_JAENIO010000061.1"/>
</dbReference>
<feature type="signal peptide" evidence="1">
    <location>
        <begin position="1"/>
        <end position="25"/>
    </location>
</feature>
<name>A0A934RTA9_9BACT</name>
<organism evidence="2 3">
    <name type="scientific">Roseibacillus ishigakijimensis</name>
    <dbReference type="NCBI Taxonomy" id="454146"/>
    <lineage>
        <taxon>Bacteria</taxon>
        <taxon>Pseudomonadati</taxon>
        <taxon>Verrucomicrobiota</taxon>
        <taxon>Verrucomicrobiia</taxon>
        <taxon>Verrucomicrobiales</taxon>
        <taxon>Verrucomicrobiaceae</taxon>
        <taxon>Roseibacillus</taxon>
    </lineage>
</organism>
<evidence type="ECO:0000313" key="3">
    <source>
        <dbReference type="Proteomes" id="UP000604083"/>
    </source>
</evidence>
<proteinExistence type="predicted"/>
<dbReference type="InterPro" id="IPR011990">
    <property type="entry name" value="TPR-like_helical_dom_sf"/>
</dbReference>
<dbReference type="AlphaFoldDB" id="A0A934RTA9"/>
<evidence type="ECO:0000313" key="2">
    <source>
        <dbReference type="EMBL" id="MBK1835557.1"/>
    </source>
</evidence>
<feature type="chain" id="PRO_5037711780" description="Lytic transglycosylase domain-containing protein" evidence="1">
    <location>
        <begin position="26"/>
        <end position="196"/>
    </location>
</feature>
<dbReference type="Proteomes" id="UP000604083">
    <property type="component" value="Unassembled WGS sequence"/>
</dbReference>
<protein>
    <recommendedName>
        <fullName evidence="4">Lytic transglycosylase domain-containing protein</fullName>
    </recommendedName>
</protein>
<keyword evidence="1" id="KW-0732">Signal</keyword>
<comment type="caution">
    <text evidence="2">The sequence shown here is derived from an EMBL/GenBank/DDBJ whole genome shotgun (WGS) entry which is preliminary data.</text>
</comment>
<dbReference type="SUPFAM" id="SSF48452">
    <property type="entry name" value="TPR-like"/>
    <property type="match status" value="1"/>
</dbReference>
<reference evidence="2" key="1">
    <citation type="submission" date="2021-01" db="EMBL/GenBank/DDBJ databases">
        <title>Modified the classification status of verrucomicrobia.</title>
        <authorList>
            <person name="Feng X."/>
        </authorList>
    </citation>
    <scope>NUCLEOTIDE SEQUENCE</scope>
    <source>
        <strain evidence="2">KCTC 12986</strain>
    </source>
</reference>
<keyword evidence="3" id="KW-1185">Reference proteome</keyword>
<evidence type="ECO:0008006" key="4">
    <source>
        <dbReference type="Google" id="ProtNLM"/>
    </source>
</evidence>
<dbReference type="EMBL" id="JAENIO010000061">
    <property type="protein sequence ID" value="MBK1835557.1"/>
    <property type="molecule type" value="Genomic_DNA"/>
</dbReference>
<evidence type="ECO:0000256" key="1">
    <source>
        <dbReference type="SAM" id="SignalP"/>
    </source>
</evidence>